<dbReference type="GO" id="GO:0008236">
    <property type="term" value="F:serine-type peptidase activity"/>
    <property type="evidence" value="ECO:0007669"/>
    <property type="project" value="InterPro"/>
</dbReference>
<dbReference type="AlphaFoldDB" id="A0A644VZB3"/>
<dbReference type="InterPro" id="IPR001375">
    <property type="entry name" value="Peptidase_S9_cat"/>
</dbReference>
<dbReference type="SUPFAM" id="SSF82171">
    <property type="entry name" value="DPP6 N-terminal domain-like"/>
    <property type="match status" value="1"/>
</dbReference>
<keyword evidence="4" id="KW-0645">Protease</keyword>
<name>A0A644VZB3_9ZZZZ</name>
<keyword evidence="4" id="KW-0378">Hydrolase</keyword>
<evidence type="ECO:0000259" key="2">
    <source>
        <dbReference type="Pfam" id="PF00326"/>
    </source>
</evidence>
<dbReference type="SUPFAM" id="SSF53474">
    <property type="entry name" value="alpha/beta-Hydrolases"/>
    <property type="match status" value="1"/>
</dbReference>
<keyword evidence="1" id="KW-0325">Glycoprotein</keyword>
<feature type="domain" description="Peptidase S9 prolyl oligopeptidase catalytic" evidence="2">
    <location>
        <begin position="523"/>
        <end position="721"/>
    </location>
</feature>
<accession>A0A644VZB3</accession>
<comment type="caution">
    <text evidence="4">The sequence shown here is derived from an EMBL/GenBank/DDBJ whole genome shotgun (WGS) entry which is preliminary data.</text>
</comment>
<dbReference type="InterPro" id="IPR002469">
    <property type="entry name" value="Peptidase_S9B_N"/>
</dbReference>
<dbReference type="EC" id="3.4.14.5" evidence="4"/>
<dbReference type="Pfam" id="PF00326">
    <property type="entry name" value="Peptidase_S9"/>
    <property type="match status" value="1"/>
</dbReference>
<keyword evidence="4" id="KW-0031">Aminopeptidase</keyword>
<dbReference type="PANTHER" id="PTHR11731">
    <property type="entry name" value="PROTEASE FAMILY S9B,C DIPEPTIDYL-PEPTIDASE IV-RELATED"/>
    <property type="match status" value="1"/>
</dbReference>
<dbReference type="InterPro" id="IPR029058">
    <property type="entry name" value="AB_hydrolase_fold"/>
</dbReference>
<sequence length="722" mass="83528">MKSRILFTLLMMITFTTNADQFLYDITDGKFRPEKSQIPVSMNDGEHYTLMVDSQTIVKYSYKSGAAVDTLLSINKVKNKLIDSFSGYILSPKETKILVYTNTKKRYRRSFTADYYIYDIKYREFDPLSSKTPQEAPVFSADDRYIAFAHGNNLHMKKVDFKTDIQITKDGEAGKISNGISDWLYEEEFGTTYHYDWCPDSKLLAFIKFDEREVKEFSFQTFLSKEEPGFLLYPETTRFKYPKAGEKNPKAIVCIYDDFNKTTRVVDLKQQNDYYIPRIKWTGNASQLAVFSMNRNQNRLDMYFANPRTGIARLITREESKTFIDYQNIDLLRFRKDNTGFYGVSDRDGYLHIYQHRMDGTIARQITKGEWDITDFYGVDERRNIVYYQSAELSPVQRNIFSIDAKGKKICLTDAKGKNNAWFSSGFNYFIHEFSSVTEPEKLIIRSNNGARIRDLQDNTALASAFQSLHLNNKEFFNFTTSDNIRLYGWMLKPSGFDPEKKYPVLMIQYSGPGSQEALNEWSIGWEYYLSQKGYLVVCVDGRGTASRGATFMKSTYKQLGVLEARDQTETAKYLGGLSYVDKTRIGIWGWSYGGSVVLWAMSSGEKVFKAGISVAPVTDWRFYNTAYTERFMQTPEENFAGYEQTSAVMKAGQLEGKLLIVHGTADDNVHYNNTLIYTDKLVEAGKQFEMHIYTDKNHSITGQQTRRHLYTRMSDFILREL</sequence>
<dbReference type="GO" id="GO:0006508">
    <property type="term" value="P:proteolysis"/>
    <property type="evidence" value="ECO:0007669"/>
    <property type="project" value="InterPro"/>
</dbReference>
<dbReference type="Pfam" id="PF00930">
    <property type="entry name" value="DPPIV_N"/>
    <property type="match status" value="1"/>
</dbReference>
<evidence type="ECO:0000259" key="3">
    <source>
        <dbReference type="Pfam" id="PF00930"/>
    </source>
</evidence>
<proteinExistence type="predicted"/>
<dbReference type="Gene3D" id="2.140.10.30">
    <property type="entry name" value="Dipeptidylpeptidase IV, N-terminal domain"/>
    <property type="match status" value="1"/>
</dbReference>
<dbReference type="GO" id="GO:0008239">
    <property type="term" value="F:dipeptidyl-peptidase activity"/>
    <property type="evidence" value="ECO:0007669"/>
    <property type="project" value="UniProtKB-EC"/>
</dbReference>
<dbReference type="Gene3D" id="3.40.50.1820">
    <property type="entry name" value="alpha/beta hydrolase"/>
    <property type="match status" value="1"/>
</dbReference>
<dbReference type="FunFam" id="3.40.50.1820:FF:000003">
    <property type="entry name" value="Dipeptidyl peptidase 4"/>
    <property type="match status" value="1"/>
</dbReference>
<evidence type="ECO:0000313" key="4">
    <source>
        <dbReference type="EMBL" id="MPL96779.1"/>
    </source>
</evidence>
<dbReference type="EMBL" id="VSSQ01000525">
    <property type="protein sequence ID" value="MPL96779.1"/>
    <property type="molecule type" value="Genomic_DNA"/>
</dbReference>
<protein>
    <submittedName>
        <fullName evidence="4">Dipeptidyl aminopeptidase 4</fullName>
        <ecNumber evidence="4">3.4.14.5</ecNumber>
    </submittedName>
</protein>
<dbReference type="GO" id="GO:0004177">
    <property type="term" value="F:aminopeptidase activity"/>
    <property type="evidence" value="ECO:0007669"/>
    <property type="project" value="UniProtKB-KW"/>
</dbReference>
<evidence type="ECO:0000256" key="1">
    <source>
        <dbReference type="ARBA" id="ARBA00023180"/>
    </source>
</evidence>
<organism evidence="4">
    <name type="scientific">bioreactor metagenome</name>
    <dbReference type="NCBI Taxonomy" id="1076179"/>
    <lineage>
        <taxon>unclassified sequences</taxon>
        <taxon>metagenomes</taxon>
        <taxon>ecological metagenomes</taxon>
    </lineage>
</organism>
<feature type="domain" description="Dipeptidylpeptidase IV N-terminal" evidence="3">
    <location>
        <begin position="91"/>
        <end position="440"/>
    </location>
</feature>
<reference evidence="4" key="1">
    <citation type="submission" date="2019-08" db="EMBL/GenBank/DDBJ databases">
        <authorList>
            <person name="Kucharzyk K."/>
            <person name="Murdoch R.W."/>
            <person name="Higgins S."/>
            <person name="Loffler F."/>
        </authorList>
    </citation>
    <scope>NUCLEOTIDE SEQUENCE</scope>
</reference>
<dbReference type="PANTHER" id="PTHR11731:SF193">
    <property type="entry name" value="DIPEPTIDYL PEPTIDASE 9"/>
    <property type="match status" value="1"/>
</dbReference>
<gene>
    <name evidence="4" type="primary">dap4_4</name>
    <name evidence="4" type="ORF">SDC9_42961</name>
</gene>
<dbReference type="InterPro" id="IPR050278">
    <property type="entry name" value="Serine_Prot_S9B/DPPIV"/>
</dbReference>